<evidence type="ECO:0000256" key="1">
    <source>
        <dbReference type="SAM" id="MobiDB-lite"/>
    </source>
</evidence>
<dbReference type="EMBL" id="UYRT01077930">
    <property type="protein sequence ID" value="VDN17305.1"/>
    <property type="molecule type" value="Genomic_DNA"/>
</dbReference>
<gene>
    <name evidence="2" type="ORF">GPUH_LOCUS10336</name>
</gene>
<dbReference type="Proteomes" id="UP000271098">
    <property type="component" value="Unassembled WGS sequence"/>
</dbReference>
<evidence type="ECO:0000313" key="4">
    <source>
        <dbReference type="WBParaSite" id="GPUH_0001034901-mRNA-1"/>
    </source>
</evidence>
<dbReference type="WBParaSite" id="GPUH_0001034901-mRNA-1">
    <property type="protein sequence ID" value="GPUH_0001034901-mRNA-1"/>
    <property type="gene ID" value="GPUH_0001034901"/>
</dbReference>
<accession>A0A183DNP5</accession>
<protein>
    <submittedName>
        <fullName evidence="4">Ovule protein</fullName>
    </submittedName>
</protein>
<name>A0A183DNP5_9BILA</name>
<keyword evidence="3" id="KW-1185">Reference proteome</keyword>
<reference evidence="2 3" key="2">
    <citation type="submission" date="2018-11" db="EMBL/GenBank/DDBJ databases">
        <authorList>
            <consortium name="Pathogen Informatics"/>
        </authorList>
    </citation>
    <scope>NUCLEOTIDE SEQUENCE [LARGE SCALE GENOMIC DNA]</scope>
</reference>
<dbReference type="AlphaFoldDB" id="A0A183DNP5"/>
<organism evidence="4">
    <name type="scientific">Gongylonema pulchrum</name>
    <dbReference type="NCBI Taxonomy" id="637853"/>
    <lineage>
        <taxon>Eukaryota</taxon>
        <taxon>Metazoa</taxon>
        <taxon>Ecdysozoa</taxon>
        <taxon>Nematoda</taxon>
        <taxon>Chromadorea</taxon>
        <taxon>Rhabditida</taxon>
        <taxon>Spirurina</taxon>
        <taxon>Spiruromorpha</taxon>
        <taxon>Spiruroidea</taxon>
        <taxon>Gongylonematidae</taxon>
        <taxon>Gongylonema</taxon>
    </lineage>
</organism>
<feature type="region of interest" description="Disordered" evidence="1">
    <location>
        <begin position="41"/>
        <end position="64"/>
    </location>
</feature>
<reference evidence="4" key="1">
    <citation type="submission" date="2016-06" db="UniProtKB">
        <authorList>
            <consortium name="WormBaseParasite"/>
        </authorList>
    </citation>
    <scope>IDENTIFICATION</scope>
</reference>
<evidence type="ECO:0000313" key="2">
    <source>
        <dbReference type="EMBL" id="VDN17305.1"/>
    </source>
</evidence>
<sequence>MEHRNTTKLRCRDIYKNAEKMLTLFHAHKHLRLEGVYSSAYHNPGSRSSADKRRMSGNKPWAGDRSLESRLKKFQKNPRSSSLLLFERDRSSAAELDLQQGIEFCSQRKGFIR</sequence>
<evidence type="ECO:0000313" key="3">
    <source>
        <dbReference type="Proteomes" id="UP000271098"/>
    </source>
</evidence>
<proteinExistence type="predicted"/>